<dbReference type="PRINTS" id="PR00702">
    <property type="entry name" value="ACRIFLAVINRP"/>
</dbReference>
<dbReference type="Gene3D" id="1.20.1640.10">
    <property type="entry name" value="Multidrug efflux transporter AcrB transmembrane domain"/>
    <property type="match status" value="3"/>
</dbReference>
<dbReference type="NCBIfam" id="TIGR00914">
    <property type="entry name" value="2A0601"/>
    <property type="match status" value="1"/>
</dbReference>
<feature type="transmembrane region" description="Helical" evidence="8">
    <location>
        <begin position="367"/>
        <end position="386"/>
    </location>
</feature>
<keyword evidence="6 8" id="KW-1133">Transmembrane helix</keyword>
<dbReference type="SUPFAM" id="SSF82714">
    <property type="entry name" value="Multidrug efflux transporter AcrB TolC docking domain, DN and DC subdomains"/>
    <property type="match status" value="2"/>
</dbReference>
<evidence type="ECO:0000256" key="4">
    <source>
        <dbReference type="ARBA" id="ARBA00022475"/>
    </source>
</evidence>
<dbReference type="Pfam" id="PF00873">
    <property type="entry name" value="ACR_tran"/>
    <property type="match status" value="1"/>
</dbReference>
<dbReference type="EMBL" id="JADOEL010000015">
    <property type="protein sequence ID" value="MBF8179153.1"/>
    <property type="molecule type" value="Genomic_DNA"/>
</dbReference>
<dbReference type="PANTHER" id="PTHR32063">
    <property type="match status" value="1"/>
</dbReference>
<dbReference type="SUPFAM" id="SSF82693">
    <property type="entry name" value="Multidrug efflux transporter AcrB pore domain, PN1, PN2, PC1 and PC2 subdomains"/>
    <property type="match status" value="3"/>
</dbReference>
<feature type="transmembrane region" description="Helical" evidence="8">
    <location>
        <begin position="905"/>
        <end position="924"/>
    </location>
</feature>
<dbReference type="InterPro" id="IPR027463">
    <property type="entry name" value="AcrB_DN_DC_subdom"/>
</dbReference>
<feature type="transmembrane region" description="Helical" evidence="8">
    <location>
        <begin position="956"/>
        <end position="978"/>
    </location>
</feature>
<evidence type="ECO:0000256" key="3">
    <source>
        <dbReference type="ARBA" id="ARBA00022448"/>
    </source>
</evidence>
<dbReference type="Gene3D" id="3.30.70.1430">
    <property type="entry name" value="Multidrug efflux transporter AcrB pore domain"/>
    <property type="match status" value="2"/>
</dbReference>
<feature type="transmembrane region" description="Helical" evidence="8">
    <location>
        <begin position="931"/>
        <end position="950"/>
    </location>
</feature>
<dbReference type="Gene3D" id="3.30.70.1320">
    <property type="entry name" value="Multidrug efflux transporter AcrB pore domain like"/>
    <property type="match status" value="1"/>
</dbReference>
<evidence type="ECO:0000256" key="2">
    <source>
        <dbReference type="ARBA" id="ARBA00010942"/>
    </source>
</evidence>
<comment type="similarity">
    <text evidence="2">Belongs to the resistance-nodulation-cell division (RND) (TC 2.A.6) family.</text>
</comment>
<feature type="transmembrane region" description="Helical" evidence="8">
    <location>
        <begin position="1006"/>
        <end position="1028"/>
    </location>
</feature>
<feature type="transmembrane region" description="Helical" evidence="8">
    <location>
        <begin position="1034"/>
        <end position="1061"/>
    </location>
</feature>
<dbReference type="InterPro" id="IPR004763">
    <property type="entry name" value="CusA-like"/>
</dbReference>
<comment type="subcellular location">
    <subcellularLocation>
        <location evidence="1">Cell membrane</location>
        <topology evidence="1">Multi-pass membrane protein</topology>
    </subcellularLocation>
</comment>
<evidence type="ECO:0000313" key="9">
    <source>
        <dbReference type="EMBL" id="MBF8179153.1"/>
    </source>
</evidence>
<feature type="transmembrane region" description="Helical" evidence="8">
    <location>
        <begin position="419"/>
        <end position="438"/>
    </location>
</feature>
<accession>A0ABS0EWD1</accession>
<protein>
    <submittedName>
        <fullName evidence="9">CusA/CzcA family heavy metal efflux RND transporter</fullName>
    </submittedName>
</protein>
<evidence type="ECO:0000313" key="10">
    <source>
        <dbReference type="Proteomes" id="UP000657372"/>
    </source>
</evidence>
<comment type="caution">
    <text evidence="9">The sequence shown here is derived from an EMBL/GenBank/DDBJ whole genome shotgun (WGS) entry which is preliminary data.</text>
</comment>
<keyword evidence="7 8" id="KW-0472">Membrane</keyword>
<dbReference type="InterPro" id="IPR001036">
    <property type="entry name" value="Acrflvin-R"/>
</dbReference>
<keyword evidence="3" id="KW-0813">Transport</keyword>
<reference evidence="9 10" key="1">
    <citation type="submission" date="2020-11" db="EMBL/GenBank/DDBJ databases">
        <title>WGS of Herminiimonas contaminans strain Marseille-Q4544 isolated from planarians Schmidtea mediterranea.</title>
        <authorList>
            <person name="Kangale L."/>
        </authorList>
    </citation>
    <scope>NUCLEOTIDE SEQUENCE [LARGE SCALE GENOMIC DNA]</scope>
    <source>
        <strain evidence="9 10">Marseille-Q4544</strain>
    </source>
</reference>
<evidence type="ECO:0000256" key="5">
    <source>
        <dbReference type="ARBA" id="ARBA00022692"/>
    </source>
</evidence>
<evidence type="ECO:0000256" key="6">
    <source>
        <dbReference type="ARBA" id="ARBA00022989"/>
    </source>
</evidence>
<dbReference type="Proteomes" id="UP000657372">
    <property type="component" value="Unassembled WGS sequence"/>
</dbReference>
<keyword evidence="10" id="KW-1185">Reference proteome</keyword>
<dbReference type="PANTHER" id="PTHR32063:SF24">
    <property type="entry name" value="CATION EFFLUX SYSTEM (ACRB_ACRD_ACRF FAMILY)"/>
    <property type="match status" value="1"/>
</dbReference>
<gene>
    <name evidence="9" type="ORF">IXC47_15830</name>
</gene>
<evidence type="ECO:0000256" key="7">
    <source>
        <dbReference type="ARBA" id="ARBA00023136"/>
    </source>
</evidence>
<name>A0ABS0EWD1_9BURK</name>
<evidence type="ECO:0000256" key="8">
    <source>
        <dbReference type="SAM" id="Phobius"/>
    </source>
</evidence>
<keyword evidence="5 8" id="KW-0812">Transmembrane</keyword>
<dbReference type="Gene3D" id="3.30.70.1440">
    <property type="entry name" value="Multidrug efflux transporter AcrB pore domain"/>
    <property type="match status" value="1"/>
</dbReference>
<keyword evidence="4" id="KW-1003">Cell membrane</keyword>
<dbReference type="Gene3D" id="3.30.2090.10">
    <property type="entry name" value="Multidrug efflux transporter AcrB TolC docking domain, DN and DC subdomains"/>
    <property type="match status" value="2"/>
</dbReference>
<dbReference type="RefSeq" id="WP_195876265.1">
    <property type="nucleotide sequence ID" value="NZ_JADOEL010000015.1"/>
</dbReference>
<organism evidence="9 10">
    <name type="scientific">Herminiimonas contaminans</name>
    <dbReference type="NCBI Taxonomy" id="1111140"/>
    <lineage>
        <taxon>Bacteria</taxon>
        <taxon>Pseudomonadati</taxon>
        <taxon>Pseudomonadota</taxon>
        <taxon>Betaproteobacteria</taxon>
        <taxon>Burkholderiales</taxon>
        <taxon>Oxalobacteraceae</taxon>
        <taxon>Herminiimonas</taxon>
    </lineage>
</organism>
<evidence type="ECO:0000256" key="1">
    <source>
        <dbReference type="ARBA" id="ARBA00004651"/>
    </source>
</evidence>
<proteinExistence type="inferred from homology"/>
<feature type="transmembrane region" description="Helical" evidence="8">
    <location>
        <begin position="557"/>
        <end position="582"/>
    </location>
</feature>
<feature type="transmembrane region" description="Helical" evidence="8">
    <location>
        <begin position="477"/>
        <end position="496"/>
    </location>
</feature>
<sequence length="1076" mass="116021">MMESLITGSVRSRWLVLFITLVVALAGVWQLNLLPIDVTPDITNKQVQINTLVPSLTPVEIEKRVTFPIETALAGLDGVENVRSISRNGFSQVTAIFKGSADLYFMRQQVTERLIRARQDLPEGATPQMGPVSTGLGEVFHYSVEYTHPEGKGAPIKDGKPGWQSDGSFLTEQGERLRDNVAKQAYLRTVQDWIVRPQLRTTPGVADVDSLGGYVKQYVVEVDPAKMAAYGISFTELGAALEDANVSVGANYIRRSGESYLVRADGRVRTQDELTRTVVTSRNGVPVTVGQIAKVNIGGELRTGVASRDGYETVVGSALMLVGANSRTVAAAVGDKLQDVGRTLPVGIVVVPTLDRSQLVGATINTVAKNLTEGALLVIVVLFVLLGNWRAALIAALVIPLSLLMSAIGMNSLHISGNLMSLGALDFGLIIDGAVIIVENSLRRLAERQHREGRTLVLKERLEEVVESSREMLRPTIYGQLVIFLVFLPCLTFQGVEGKMFSPMVITLMLALASAFVLSLTFVPALIAVLMSGPVSEKEVKIIVATKSRYEPWLRRAVASPLPFISAGLGVLVLAGIAFTFVGREFMPTLDEQNLNLSSVRIPSTSIDQSLALDIQIELALLELPEIKTVYSKGGTASLAADPMPPNASDNYIILKPKSEWPEGVTTKDQVIERVREKTSSIVGNNYDVTQPIEMRFNELIGGVRSDVAVKIYGEDLEQLTQSAKQVANVLRKIPGAADVRVAQTEGFPTFDLVFDRAAIARYGLTVKEVADTVSTALAGRSVGQIFEGDRRFDIVVRLPNTLRDNLDELGALPVMLPVGRDEQQRASVPLRQLVQFRATQGLNEVSRDNGRRRIYVEANVVGRDMGSYVDDAQASLDKEIKLTPGSWMEWGGQFQNLRAATERLVIIVPVCLVLISAALYMAIGNAMLTATVLTAIPLALAGGVFALVLRGIPFSISAAVGFIAVSGVAVLNGLVLISAINKRLADGVEAATAVIDGAMERLRPVLMTALVASLGFVPMAIATGTGAEVQKPLATVVIGGLITSTILTLFVLPAITGLILRRRHFNDSAKLETRI</sequence>
<feature type="transmembrane region" description="Helical" evidence="8">
    <location>
        <begin position="393"/>
        <end position="413"/>
    </location>
</feature>
<dbReference type="SUPFAM" id="SSF82866">
    <property type="entry name" value="Multidrug efflux transporter AcrB transmembrane domain"/>
    <property type="match status" value="2"/>
</dbReference>
<feature type="transmembrane region" description="Helical" evidence="8">
    <location>
        <begin position="508"/>
        <end position="531"/>
    </location>
</feature>